<dbReference type="InterPro" id="IPR011009">
    <property type="entry name" value="Kinase-like_dom_sf"/>
</dbReference>
<evidence type="ECO:0000313" key="2">
    <source>
        <dbReference type="EMBL" id="GAA3809798.1"/>
    </source>
</evidence>
<dbReference type="Gene3D" id="3.90.1200.10">
    <property type="match status" value="1"/>
</dbReference>
<dbReference type="InterPro" id="IPR002575">
    <property type="entry name" value="Aminoglycoside_PTrfase"/>
</dbReference>
<sequence length="371" mass="40302">MASGCRTFARQVTAVAVGTALAPLSAAPVTCASRRGEGEVRNVELRGVTREQLASAARDALGARRRLEAVRRIAGGSKKGVYRLVMDDATTAIAYLWDDAENYWPAAEGDDDLTDPFSPGLGLDLFEAAHARLDALGVRVPAIRLVDRDGSHCPADLAIVEDLPGENLEQLLARDPRAAAPVMARLGEALETMRRHRAPRYGKVAVVDAGGTSRGTSCEGVVLERALRDLAEAASRDPRIAAARDRLEERLLRLAAAVQPRTEYAVVHGELGPDHVLVDPDGNPVAIDIEGTMYFDVEWEHVFLQIRLHDAYQPLAVDALDEDRLALYMLAQRLSLTAGPLRLLDGDFPDRSFMAGIAEHNLKQALELIRT</sequence>
<dbReference type="Proteomes" id="UP001501009">
    <property type="component" value="Unassembled WGS sequence"/>
</dbReference>
<dbReference type="EMBL" id="BAABDE010000020">
    <property type="protein sequence ID" value="GAA3809798.1"/>
    <property type="molecule type" value="Genomic_DNA"/>
</dbReference>
<evidence type="ECO:0000313" key="3">
    <source>
        <dbReference type="Proteomes" id="UP001501009"/>
    </source>
</evidence>
<gene>
    <name evidence="2" type="ORF">GCM10022403_049660</name>
</gene>
<dbReference type="PANTHER" id="PTHR21310:SF15">
    <property type="entry name" value="AMINOGLYCOSIDE PHOSPHOTRANSFERASE DOMAIN-CONTAINING PROTEIN"/>
    <property type="match status" value="1"/>
</dbReference>
<evidence type="ECO:0000259" key="1">
    <source>
        <dbReference type="Pfam" id="PF01636"/>
    </source>
</evidence>
<organism evidence="2 3">
    <name type="scientific">Streptomyces coacervatus</name>
    <dbReference type="NCBI Taxonomy" id="647381"/>
    <lineage>
        <taxon>Bacteria</taxon>
        <taxon>Bacillati</taxon>
        <taxon>Actinomycetota</taxon>
        <taxon>Actinomycetes</taxon>
        <taxon>Kitasatosporales</taxon>
        <taxon>Streptomycetaceae</taxon>
        <taxon>Streptomyces</taxon>
    </lineage>
</organism>
<name>A0ABP7I1V7_9ACTN</name>
<dbReference type="SUPFAM" id="SSF56112">
    <property type="entry name" value="Protein kinase-like (PK-like)"/>
    <property type="match status" value="1"/>
</dbReference>
<dbReference type="InterPro" id="IPR051678">
    <property type="entry name" value="AGP_Transferase"/>
</dbReference>
<proteinExistence type="predicted"/>
<accession>A0ABP7I1V7</accession>
<comment type="caution">
    <text evidence="2">The sequence shown here is derived from an EMBL/GenBank/DDBJ whole genome shotgun (WGS) entry which is preliminary data.</text>
</comment>
<feature type="domain" description="Aminoglycoside phosphotransferase" evidence="1">
    <location>
        <begin position="127"/>
        <end position="322"/>
    </location>
</feature>
<dbReference type="PANTHER" id="PTHR21310">
    <property type="entry name" value="AMINOGLYCOSIDE PHOSPHOTRANSFERASE-RELATED-RELATED"/>
    <property type="match status" value="1"/>
</dbReference>
<protein>
    <submittedName>
        <fullName evidence="2">Phosphotransferase</fullName>
    </submittedName>
</protein>
<keyword evidence="3" id="KW-1185">Reference proteome</keyword>
<reference evidence="3" key="1">
    <citation type="journal article" date="2019" name="Int. J. Syst. Evol. Microbiol.">
        <title>The Global Catalogue of Microorganisms (GCM) 10K type strain sequencing project: providing services to taxonomists for standard genome sequencing and annotation.</title>
        <authorList>
            <consortium name="The Broad Institute Genomics Platform"/>
            <consortium name="The Broad Institute Genome Sequencing Center for Infectious Disease"/>
            <person name="Wu L."/>
            <person name="Ma J."/>
        </authorList>
    </citation>
    <scope>NUCLEOTIDE SEQUENCE [LARGE SCALE GENOMIC DNA]</scope>
    <source>
        <strain evidence="3">JCM 17138</strain>
    </source>
</reference>
<dbReference type="Pfam" id="PF01636">
    <property type="entry name" value="APH"/>
    <property type="match status" value="1"/>
</dbReference>